<dbReference type="EMBL" id="QSJI01000002">
    <property type="protein sequence ID" value="RHD56463.1"/>
    <property type="molecule type" value="Genomic_DNA"/>
</dbReference>
<gene>
    <name evidence="2" type="ORF">DW787_02615</name>
</gene>
<keyword evidence="1" id="KW-0472">Membrane</keyword>
<dbReference type="Proteomes" id="UP000286050">
    <property type="component" value="Unassembled WGS sequence"/>
</dbReference>
<keyword evidence="1" id="KW-0812">Transmembrane</keyword>
<comment type="caution">
    <text evidence="2">The sequence shown here is derived from an EMBL/GenBank/DDBJ whole genome shotgun (WGS) entry which is preliminary data.</text>
</comment>
<keyword evidence="1" id="KW-1133">Transmembrane helix</keyword>
<name>A0A414FXY8_9ACTN</name>
<reference evidence="2 3" key="1">
    <citation type="submission" date="2018-08" db="EMBL/GenBank/DDBJ databases">
        <title>A genome reference for cultivated species of the human gut microbiota.</title>
        <authorList>
            <person name="Zou Y."/>
            <person name="Xue W."/>
            <person name="Luo G."/>
        </authorList>
    </citation>
    <scope>NUCLEOTIDE SEQUENCE [LARGE SCALE GENOMIC DNA]</scope>
    <source>
        <strain evidence="2 3">AM30-5LB</strain>
    </source>
</reference>
<dbReference type="AlphaFoldDB" id="A0A414FXY8"/>
<feature type="transmembrane region" description="Helical" evidence="1">
    <location>
        <begin position="29"/>
        <end position="47"/>
    </location>
</feature>
<organism evidence="2 3">
    <name type="scientific">Collinsella intestinalis</name>
    <dbReference type="NCBI Taxonomy" id="147207"/>
    <lineage>
        <taxon>Bacteria</taxon>
        <taxon>Bacillati</taxon>
        <taxon>Actinomycetota</taxon>
        <taxon>Coriobacteriia</taxon>
        <taxon>Coriobacteriales</taxon>
        <taxon>Coriobacteriaceae</taxon>
        <taxon>Collinsella</taxon>
    </lineage>
</organism>
<feature type="transmembrane region" description="Helical" evidence="1">
    <location>
        <begin position="68"/>
        <end position="91"/>
    </location>
</feature>
<sequence length="103" mass="10880">MWALPHVVLLLLVATFAVGGGLEADAGKFEIGAYSLALFLCGAFVLVRSRLNVSLSRLSCKLSTAIRSLIAFATLSAVSIASAWMVDYAWIEPIGGISFSISD</sequence>
<evidence type="ECO:0000313" key="3">
    <source>
        <dbReference type="Proteomes" id="UP000286050"/>
    </source>
</evidence>
<evidence type="ECO:0000313" key="2">
    <source>
        <dbReference type="EMBL" id="RHD56463.1"/>
    </source>
</evidence>
<accession>A0A414FXY8</accession>
<proteinExistence type="predicted"/>
<evidence type="ECO:0000256" key="1">
    <source>
        <dbReference type="SAM" id="Phobius"/>
    </source>
</evidence>
<protein>
    <submittedName>
        <fullName evidence="2">Uncharacterized protein</fullName>
    </submittedName>
</protein>